<feature type="non-terminal residue" evidence="2">
    <location>
        <position position="1"/>
    </location>
</feature>
<sequence length="363" mass="38720">ERPDPADARPPHHPRRDAASDAARLGLPRPRLHRPDGRVARAPAGRRAGRADARLRPAARVRHLHRRGGDRHAGAPRGQAAGAGQRRLRRAHRNHRPAHGPPGGSPALARGPARRSRARRRGAARRPGPDPRRPRALRDDDRPAQSLGRGRGGGRRRGTAPPAGRDEQLRRARDRPPLGPGDGRLGVFQQVPGGCSGHRLRARRAGEPGALRRRQPLREPRPARPVARPREGRAVAVHPARAGRGCVGGGLAPARGRGRPSGPARAVHGELPHAAVRHAPPRLRALSGGGGAGSGHRDLPDAGPPPPIAVRALLRRARGPGLPDLPGQADPGRNLPDRLYRRARSPRLRSVVGRRGGDVAGRL</sequence>
<proteinExistence type="predicted"/>
<evidence type="ECO:0000256" key="1">
    <source>
        <dbReference type="SAM" id="MobiDB-lite"/>
    </source>
</evidence>
<feature type="compositionally biased region" description="Basic and acidic residues" evidence="1">
    <location>
        <begin position="127"/>
        <end position="143"/>
    </location>
</feature>
<dbReference type="GO" id="GO:0047304">
    <property type="term" value="F:2-aminoethylphosphonate-pyruvate transaminase activity"/>
    <property type="evidence" value="ECO:0007669"/>
    <property type="project" value="UniProtKB-EC"/>
</dbReference>
<dbReference type="EC" id="2.6.1.37" evidence="2"/>
<keyword evidence="2" id="KW-0808">Transferase</keyword>
<feature type="compositionally biased region" description="Basic and acidic residues" evidence="1">
    <location>
        <begin position="1"/>
        <end position="10"/>
    </location>
</feature>
<dbReference type="EMBL" id="CADCTL010000081">
    <property type="protein sequence ID" value="CAA9230326.1"/>
    <property type="molecule type" value="Genomic_DNA"/>
</dbReference>
<feature type="compositionally biased region" description="Basic residues" evidence="1">
    <location>
        <begin position="86"/>
        <end position="98"/>
    </location>
</feature>
<protein>
    <submittedName>
        <fullName evidence="2">2-aminoethylphosphonate:pyruvate aminotransferase</fullName>
        <ecNumber evidence="2">2.6.1.37</ecNumber>
    </submittedName>
</protein>
<reference evidence="2" key="1">
    <citation type="submission" date="2020-02" db="EMBL/GenBank/DDBJ databases">
        <authorList>
            <person name="Meier V. D."/>
        </authorList>
    </citation>
    <scope>NUCLEOTIDE SEQUENCE</scope>
    <source>
        <strain evidence="2">AVDCRST_MAG04</strain>
    </source>
</reference>
<accession>A0A6J4HPT4</accession>
<feature type="compositionally biased region" description="Basic residues" evidence="1">
    <location>
        <begin position="57"/>
        <end position="69"/>
    </location>
</feature>
<feature type="compositionally biased region" description="Low complexity" evidence="1">
    <location>
        <begin position="252"/>
        <end position="266"/>
    </location>
</feature>
<dbReference type="AlphaFoldDB" id="A0A6J4HPT4"/>
<gene>
    <name evidence="2" type="ORF">AVDCRST_MAG04-1092</name>
</gene>
<feature type="region of interest" description="Disordered" evidence="1">
    <location>
        <begin position="1"/>
        <end position="266"/>
    </location>
</feature>
<name>A0A6J4HPT4_9PROT</name>
<feature type="compositionally biased region" description="Basic and acidic residues" evidence="1">
    <location>
        <begin position="164"/>
        <end position="176"/>
    </location>
</feature>
<keyword evidence="2" id="KW-0032">Aminotransferase</keyword>
<feature type="non-terminal residue" evidence="2">
    <location>
        <position position="363"/>
    </location>
</feature>
<feature type="region of interest" description="Disordered" evidence="1">
    <location>
        <begin position="286"/>
        <end position="363"/>
    </location>
</feature>
<organism evidence="2">
    <name type="scientific">uncultured Acetobacteraceae bacterium</name>
    <dbReference type="NCBI Taxonomy" id="169975"/>
    <lineage>
        <taxon>Bacteria</taxon>
        <taxon>Pseudomonadati</taxon>
        <taxon>Pseudomonadota</taxon>
        <taxon>Alphaproteobacteria</taxon>
        <taxon>Acetobacterales</taxon>
        <taxon>Acetobacteraceae</taxon>
        <taxon>environmental samples</taxon>
    </lineage>
</organism>
<keyword evidence="2" id="KW-0670">Pyruvate</keyword>
<feature type="compositionally biased region" description="Low complexity" evidence="1">
    <location>
        <begin position="75"/>
        <end position="85"/>
    </location>
</feature>
<evidence type="ECO:0000313" key="2">
    <source>
        <dbReference type="EMBL" id="CAA9230326.1"/>
    </source>
</evidence>
<feature type="compositionally biased region" description="Basic residues" evidence="1">
    <location>
        <begin position="112"/>
        <end position="124"/>
    </location>
</feature>
<feature type="compositionally biased region" description="Basic and acidic residues" evidence="1">
    <location>
        <begin position="216"/>
        <end position="233"/>
    </location>
</feature>